<feature type="compositionally biased region" description="Basic and acidic residues" evidence="1">
    <location>
        <begin position="65"/>
        <end position="85"/>
    </location>
</feature>
<feature type="region of interest" description="Disordered" evidence="1">
    <location>
        <begin position="1"/>
        <end position="93"/>
    </location>
</feature>
<protein>
    <submittedName>
        <fullName evidence="2">Uncharacterized protein</fullName>
    </submittedName>
</protein>
<evidence type="ECO:0000313" key="2">
    <source>
        <dbReference type="EMBL" id="GIJ91358.1"/>
    </source>
</evidence>
<dbReference type="RefSeq" id="XP_043162104.1">
    <property type="nucleotide sequence ID" value="XM_043306169.1"/>
</dbReference>
<name>A0A9P3EZU4_9EURO</name>
<dbReference type="OrthoDB" id="5425892at2759"/>
<feature type="compositionally biased region" description="Polar residues" evidence="1">
    <location>
        <begin position="26"/>
        <end position="46"/>
    </location>
</feature>
<gene>
    <name evidence="2" type="ORF">Asppvi_010323</name>
</gene>
<reference evidence="2 3" key="1">
    <citation type="submission" date="2018-10" db="EMBL/GenBank/DDBJ databases">
        <title>Pan-genome distribution and transcriptional activeness of fungal secondary metabolism genes in Aspergillus section Fumigati.</title>
        <authorList>
            <person name="Takahashi H."/>
            <person name="Umemura M."/>
            <person name="Ninomiya A."/>
            <person name="Kusuya Y."/>
            <person name="Urayama S."/>
            <person name="Shimizu M."/>
            <person name="Watanabe A."/>
            <person name="Kamei K."/>
            <person name="Yaguchi T."/>
            <person name="Hagiwara D."/>
        </authorList>
    </citation>
    <scope>NUCLEOTIDE SEQUENCE [LARGE SCALE GENOMIC DNA]</scope>
    <source>
        <strain evidence="2 3">IFM 55266</strain>
    </source>
</reference>
<comment type="caution">
    <text evidence="2">The sequence shown here is derived from an EMBL/GenBank/DDBJ whole genome shotgun (WGS) entry which is preliminary data.</text>
</comment>
<dbReference type="Proteomes" id="UP001043456">
    <property type="component" value="Unassembled WGS sequence"/>
</dbReference>
<evidence type="ECO:0000256" key="1">
    <source>
        <dbReference type="SAM" id="MobiDB-lite"/>
    </source>
</evidence>
<sequence>MSSTGHQGPFAEPTSEAQTVLLPANPSVSRSSEPVPNPPSANSQGRSSEKPWKPTINRQQSWSEQDQKHELQSRLLATERGKETGFTEILQDM</sequence>
<accession>A0A9P3EZU4</accession>
<keyword evidence="3" id="KW-1185">Reference proteome</keyword>
<evidence type="ECO:0000313" key="3">
    <source>
        <dbReference type="Proteomes" id="UP001043456"/>
    </source>
</evidence>
<proteinExistence type="predicted"/>
<organism evidence="2 3">
    <name type="scientific">Aspergillus pseudoviridinutans</name>
    <dbReference type="NCBI Taxonomy" id="1517512"/>
    <lineage>
        <taxon>Eukaryota</taxon>
        <taxon>Fungi</taxon>
        <taxon>Dikarya</taxon>
        <taxon>Ascomycota</taxon>
        <taxon>Pezizomycotina</taxon>
        <taxon>Eurotiomycetes</taxon>
        <taxon>Eurotiomycetidae</taxon>
        <taxon>Eurotiales</taxon>
        <taxon>Aspergillaceae</taxon>
        <taxon>Aspergillus</taxon>
        <taxon>Aspergillus subgen. Fumigati</taxon>
    </lineage>
</organism>
<dbReference type="AlphaFoldDB" id="A0A9P3EZU4"/>
<dbReference type="GeneID" id="67008933"/>
<dbReference type="EMBL" id="BHVY01000008">
    <property type="protein sequence ID" value="GIJ91358.1"/>
    <property type="molecule type" value="Genomic_DNA"/>
</dbReference>